<dbReference type="EMBL" id="RDSM01000003">
    <property type="protein sequence ID" value="RXH55137.1"/>
    <property type="molecule type" value="Genomic_DNA"/>
</dbReference>
<gene>
    <name evidence="1" type="ORF">GRAN_4241</name>
</gene>
<dbReference type="Gene3D" id="2.60.40.10">
    <property type="entry name" value="Immunoglobulins"/>
    <property type="match status" value="2"/>
</dbReference>
<evidence type="ECO:0000313" key="2">
    <source>
        <dbReference type="Proteomes" id="UP000289437"/>
    </source>
</evidence>
<name>A0A4Q0SWG6_9BACT</name>
<evidence type="ECO:0000313" key="1">
    <source>
        <dbReference type="EMBL" id="RXH55137.1"/>
    </source>
</evidence>
<keyword evidence="2" id="KW-1185">Reference proteome</keyword>
<proteinExistence type="predicted"/>
<comment type="caution">
    <text evidence="1">The sequence shown here is derived from an EMBL/GenBank/DDBJ whole genome shotgun (WGS) entry which is preliminary data.</text>
</comment>
<dbReference type="AlphaFoldDB" id="A0A4Q0SWG6"/>
<accession>A0A4Q0SWG6</accession>
<dbReference type="RefSeq" id="WP_128914805.1">
    <property type="nucleotide sequence ID" value="NZ_RDSM01000003.1"/>
</dbReference>
<sequence>MRPFVKKFVFGHIFGFCLTQFVGPLAQAQGVAPSATKNRFRLRLEVLKKSPPAQLTLSPLPINVAVPTAVGNLLVKASVAGNGAVTPADSTSPFAVCISKSCTWTASPWPFVGIGLDASTGIIHGKPTSVVQAHVQVVATEPNGKAHQSNVFISVVPTNATVITTSIPTYPAGQPIREHLIASGGAGSFIWTPLTSTDITPNITLDANGQLSGVATTAGTFKFTPVATDAAGATATSTLPLELTISAAPDCGNAKYTGTTSAYFNGWFPLSKKRNINPLGDPLVQHPTENDVQCFFGTSKLVSVVGQVQYLYGFAGGANTISADMVSVQMPSPVGTQISFGSSVTGGGTASSGTSTSATTQPTLSAALQSVEAGGDFYIHALYPIAQYTTPHLSTYLYGDPKVGFGFNGFAGQATLSQATEQYFSVPIEAYASYDGIGNTGGVFFDYRGGFESVPGHFAKAAGLSQHNFQLHQLTFGFNFVGFLKIGAQKYFGPAAAFNAVSTTDSSFNKWHFVIQFSPKGS</sequence>
<organism evidence="1 2">
    <name type="scientific">Granulicella sibirica</name>
    <dbReference type="NCBI Taxonomy" id="2479048"/>
    <lineage>
        <taxon>Bacteria</taxon>
        <taxon>Pseudomonadati</taxon>
        <taxon>Acidobacteriota</taxon>
        <taxon>Terriglobia</taxon>
        <taxon>Terriglobales</taxon>
        <taxon>Acidobacteriaceae</taxon>
        <taxon>Granulicella</taxon>
    </lineage>
</organism>
<reference evidence="1 2" key="1">
    <citation type="submission" date="2018-11" db="EMBL/GenBank/DDBJ databases">
        <authorList>
            <person name="Mardanov A.V."/>
            <person name="Ravin N.V."/>
            <person name="Dedysh S.N."/>
        </authorList>
    </citation>
    <scope>NUCLEOTIDE SEQUENCE [LARGE SCALE GENOMIC DNA]</scope>
    <source>
        <strain evidence="1 2">AF10</strain>
    </source>
</reference>
<protein>
    <submittedName>
        <fullName evidence="1">EF hand domain/PKD domain protein</fullName>
    </submittedName>
</protein>
<dbReference type="InterPro" id="IPR013783">
    <property type="entry name" value="Ig-like_fold"/>
</dbReference>
<reference evidence="2" key="2">
    <citation type="submission" date="2019-02" db="EMBL/GenBank/DDBJ databases">
        <title>Granulicella sibirica sp. nov., a psychrotolerant acidobacterium isolated from an organic soil layer in forested tundra, West Siberia.</title>
        <authorList>
            <person name="Oshkin I.Y."/>
            <person name="Kulichevskaya I.S."/>
            <person name="Rijpstra W.I.C."/>
            <person name="Sinninghe Damste J.S."/>
            <person name="Rakitin A.L."/>
            <person name="Ravin N.V."/>
            <person name="Dedysh S.N."/>
        </authorList>
    </citation>
    <scope>NUCLEOTIDE SEQUENCE [LARGE SCALE GENOMIC DNA]</scope>
    <source>
        <strain evidence="2">AF10</strain>
    </source>
</reference>
<dbReference type="Proteomes" id="UP000289437">
    <property type="component" value="Unassembled WGS sequence"/>
</dbReference>